<name>A0ABV8LIW9_9ACTN</name>
<keyword evidence="2" id="KW-1185">Reference proteome</keyword>
<dbReference type="RefSeq" id="WP_253758258.1">
    <property type="nucleotide sequence ID" value="NZ_JAMZDZ010000001.1"/>
</dbReference>
<dbReference type="InterPro" id="IPR006439">
    <property type="entry name" value="HAD-SF_hydro_IA"/>
</dbReference>
<reference evidence="2" key="1">
    <citation type="journal article" date="2019" name="Int. J. Syst. Evol. Microbiol.">
        <title>The Global Catalogue of Microorganisms (GCM) 10K type strain sequencing project: providing services to taxonomists for standard genome sequencing and annotation.</title>
        <authorList>
            <consortium name="The Broad Institute Genomics Platform"/>
            <consortium name="The Broad Institute Genome Sequencing Center for Infectious Disease"/>
            <person name="Wu L."/>
            <person name="Ma J."/>
        </authorList>
    </citation>
    <scope>NUCLEOTIDE SEQUENCE [LARGE SCALE GENOMIC DNA]</scope>
    <source>
        <strain evidence="2">CGMCC 4.7289</strain>
    </source>
</reference>
<dbReference type="InterPro" id="IPR023214">
    <property type="entry name" value="HAD_sf"/>
</dbReference>
<dbReference type="EMBL" id="JBHSAY010000005">
    <property type="protein sequence ID" value="MFC4130250.1"/>
    <property type="molecule type" value="Genomic_DNA"/>
</dbReference>
<dbReference type="SFLD" id="SFLDG01129">
    <property type="entry name" value="C1.5:_HAD__Beta-PGM__Phosphata"/>
    <property type="match status" value="1"/>
</dbReference>
<comment type="caution">
    <text evidence="1">The sequence shown here is derived from an EMBL/GenBank/DDBJ whole genome shotgun (WGS) entry which is preliminary data.</text>
</comment>
<evidence type="ECO:0000313" key="2">
    <source>
        <dbReference type="Proteomes" id="UP001595816"/>
    </source>
</evidence>
<dbReference type="Pfam" id="PF00702">
    <property type="entry name" value="Hydrolase"/>
    <property type="match status" value="1"/>
</dbReference>
<keyword evidence="1" id="KW-0378">Hydrolase</keyword>
<dbReference type="Gene3D" id="3.40.50.1000">
    <property type="entry name" value="HAD superfamily/HAD-like"/>
    <property type="match status" value="1"/>
</dbReference>
<dbReference type="PANTHER" id="PTHR46649">
    <property type="match status" value="1"/>
</dbReference>
<dbReference type="EC" id="3.1.3.-" evidence="1"/>
<dbReference type="NCBIfam" id="TIGR01549">
    <property type="entry name" value="HAD-SF-IA-v1"/>
    <property type="match status" value="1"/>
</dbReference>
<dbReference type="PANTHER" id="PTHR46649:SF4">
    <property type="entry name" value="HALOACID DEHALOGENASE-LIKE HYDROLASE (HAD) SUPERFAMILY PROTEIN"/>
    <property type="match status" value="1"/>
</dbReference>
<dbReference type="InterPro" id="IPR036412">
    <property type="entry name" value="HAD-like_sf"/>
</dbReference>
<dbReference type="PRINTS" id="PR00413">
    <property type="entry name" value="HADHALOGNASE"/>
</dbReference>
<dbReference type="SUPFAM" id="SSF56784">
    <property type="entry name" value="HAD-like"/>
    <property type="match status" value="1"/>
</dbReference>
<organism evidence="1 2">
    <name type="scientific">Hamadaea flava</name>
    <dbReference type="NCBI Taxonomy" id="1742688"/>
    <lineage>
        <taxon>Bacteria</taxon>
        <taxon>Bacillati</taxon>
        <taxon>Actinomycetota</taxon>
        <taxon>Actinomycetes</taxon>
        <taxon>Micromonosporales</taxon>
        <taxon>Micromonosporaceae</taxon>
        <taxon>Hamadaea</taxon>
    </lineage>
</organism>
<proteinExistence type="predicted"/>
<dbReference type="NCBIfam" id="TIGR01509">
    <property type="entry name" value="HAD-SF-IA-v3"/>
    <property type="match status" value="1"/>
</dbReference>
<sequence>MASPGSPRAVLFDFFGTLTQAAPRGDGHAAVARLLGCSPAELNAVLDTSFYRRSRGDYGDGPTTLRWVAAELGLRPDAETLRAAYRARVAALRADIRLRADAYAVLSHLRQQGVRIAVVSDCTHELTEILPTLPIAPLLDKMIFSVHIGAVKPDPMIYLAACAALRVEPRHCLYVGDGGSRELTGANAIGMYAIRLAAPDLGDHLVFRPDEEFCGPSARSLTEIFSPSLVAA</sequence>
<dbReference type="Proteomes" id="UP001595816">
    <property type="component" value="Unassembled WGS sequence"/>
</dbReference>
<accession>A0ABV8LIW9</accession>
<dbReference type="SFLD" id="SFLDS00003">
    <property type="entry name" value="Haloacid_Dehalogenase"/>
    <property type="match status" value="1"/>
</dbReference>
<dbReference type="GO" id="GO:0016787">
    <property type="term" value="F:hydrolase activity"/>
    <property type="evidence" value="ECO:0007669"/>
    <property type="project" value="UniProtKB-KW"/>
</dbReference>
<evidence type="ECO:0000313" key="1">
    <source>
        <dbReference type="EMBL" id="MFC4130250.1"/>
    </source>
</evidence>
<protein>
    <submittedName>
        <fullName evidence="1">HAD family hydrolase</fullName>
        <ecNumber evidence="1">3.1.3.-</ecNumber>
    </submittedName>
</protein>
<gene>
    <name evidence="1" type="ORF">ACFOZ4_06495</name>
</gene>